<dbReference type="Pfam" id="PF04909">
    <property type="entry name" value="Amidohydro_2"/>
    <property type="match status" value="1"/>
</dbReference>
<dbReference type="GO" id="GO:0005737">
    <property type="term" value="C:cytoplasm"/>
    <property type="evidence" value="ECO:0007669"/>
    <property type="project" value="TreeGrafter"/>
</dbReference>
<dbReference type="Proteomes" id="UP000620075">
    <property type="component" value="Unassembled WGS sequence"/>
</dbReference>
<comment type="caution">
    <text evidence="3">The sequence shown here is derived from an EMBL/GenBank/DDBJ whole genome shotgun (WGS) entry which is preliminary data.</text>
</comment>
<dbReference type="PANTHER" id="PTHR21240:SF28">
    <property type="entry name" value="ISO-OROTATE DECARBOXYLASE (EUROFUNG)"/>
    <property type="match status" value="1"/>
</dbReference>
<feature type="domain" description="Amidohydrolase-related" evidence="2">
    <location>
        <begin position="3"/>
        <end position="319"/>
    </location>
</feature>
<dbReference type="GO" id="GO:0016831">
    <property type="term" value="F:carboxy-lyase activity"/>
    <property type="evidence" value="ECO:0007669"/>
    <property type="project" value="InterPro"/>
</dbReference>
<dbReference type="InterPro" id="IPR006680">
    <property type="entry name" value="Amidohydro-rel"/>
</dbReference>
<reference evidence="3 4" key="1">
    <citation type="submission" date="2020-10" db="EMBL/GenBank/DDBJ databases">
        <title>Ca. Dormibacterota MAGs.</title>
        <authorList>
            <person name="Montgomery K."/>
        </authorList>
    </citation>
    <scope>NUCLEOTIDE SEQUENCE [LARGE SCALE GENOMIC DNA]</scope>
    <source>
        <strain evidence="3">SC8811_S16_3</strain>
    </source>
</reference>
<dbReference type="EMBL" id="JAEKNQ010000059">
    <property type="protein sequence ID" value="MBJ7604542.1"/>
    <property type="molecule type" value="Genomic_DNA"/>
</dbReference>
<dbReference type="InterPro" id="IPR032466">
    <property type="entry name" value="Metal_Hydrolase"/>
</dbReference>
<evidence type="ECO:0000313" key="4">
    <source>
        <dbReference type="Proteomes" id="UP000620075"/>
    </source>
</evidence>
<sequence length="321" mass="35119">MKIDVHNHAIPDAALELLRSDPAYRTQIDGDRISGGNHVNFTLMASFRDPDAKLAELESKRLEAAVVSVAPPLFFYEVGPEAGEAIAKATNQGLREFAAAHPDHYRWMAHVPMADPGRAAAVLEEAIGAGAVGVEIGTSVAGRRLDEPEFEPFWAAAERLQTPVMLHPAYNEPHRGLDQFYLQNVIGNQLETTTAIERLIASGLLGRHPRLKVVLVHAGGYYPFQAGRLRHATTVRPELESAPADPWSFRGQVVVDTITHDRDALAYLVSRMGAENVVLGTDLPFDMAPPQPVNELDQALDAATARTIAEDNPARLYRFVD</sequence>
<proteinExistence type="predicted"/>
<dbReference type="Gene3D" id="3.20.20.140">
    <property type="entry name" value="Metal-dependent hydrolases"/>
    <property type="match status" value="1"/>
</dbReference>
<dbReference type="AlphaFoldDB" id="A0A934KC86"/>
<name>A0A934KC86_9BACT</name>
<dbReference type="RefSeq" id="WP_338182359.1">
    <property type="nucleotide sequence ID" value="NZ_JAEKNQ010000059.1"/>
</dbReference>
<protein>
    <submittedName>
        <fullName evidence="3">Amidohydrolase</fullName>
    </submittedName>
</protein>
<evidence type="ECO:0000313" key="3">
    <source>
        <dbReference type="EMBL" id="MBJ7604542.1"/>
    </source>
</evidence>
<gene>
    <name evidence="3" type="ORF">JF888_15410</name>
</gene>
<evidence type="ECO:0000259" key="2">
    <source>
        <dbReference type="Pfam" id="PF04909"/>
    </source>
</evidence>
<keyword evidence="1" id="KW-0456">Lyase</keyword>
<evidence type="ECO:0000256" key="1">
    <source>
        <dbReference type="ARBA" id="ARBA00023239"/>
    </source>
</evidence>
<dbReference type="InterPro" id="IPR032465">
    <property type="entry name" value="ACMSD"/>
</dbReference>
<dbReference type="GO" id="GO:0019748">
    <property type="term" value="P:secondary metabolic process"/>
    <property type="evidence" value="ECO:0007669"/>
    <property type="project" value="TreeGrafter"/>
</dbReference>
<organism evidence="3 4">
    <name type="scientific">Candidatus Dormiibacter inghamiae</name>
    <dbReference type="NCBI Taxonomy" id="3127013"/>
    <lineage>
        <taxon>Bacteria</taxon>
        <taxon>Bacillati</taxon>
        <taxon>Candidatus Dormiibacterota</taxon>
        <taxon>Candidatus Dormibacteria</taxon>
        <taxon>Candidatus Dormibacterales</taxon>
        <taxon>Candidatus Dormibacteraceae</taxon>
        <taxon>Candidatus Dormiibacter</taxon>
    </lineage>
</organism>
<dbReference type="PANTHER" id="PTHR21240">
    <property type="entry name" value="2-AMINO-3-CARBOXYLMUCONATE-6-SEMIALDEHYDE DECARBOXYLASE"/>
    <property type="match status" value="1"/>
</dbReference>
<accession>A0A934KC86</accession>
<dbReference type="GO" id="GO:0016787">
    <property type="term" value="F:hydrolase activity"/>
    <property type="evidence" value="ECO:0007669"/>
    <property type="project" value="InterPro"/>
</dbReference>
<dbReference type="SUPFAM" id="SSF51556">
    <property type="entry name" value="Metallo-dependent hydrolases"/>
    <property type="match status" value="1"/>
</dbReference>